<dbReference type="InterPro" id="IPR020084">
    <property type="entry name" value="NUDIX_hydrolase_CS"/>
</dbReference>
<dbReference type="Proteomes" id="UP000193206">
    <property type="component" value="Unassembled WGS sequence"/>
</dbReference>
<accession>A0A1X1L6V6</accession>
<dbReference type="Pfam" id="PF01928">
    <property type="entry name" value="CYTH"/>
    <property type="match status" value="1"/>
</dbReference>
<dbReference type="InterPro" id="IPR033469">
    <property type="entry name" value="CYTH-like_dom_sf"/>
</dbReference>
<dbReference type="PROSITE" id="PS51707">
    <property type="entry name" value="CYTH"/>
    <property type="match status" value="1"/>
</dbReference>
<proteinExistence type="inferred from homology"/>
<dbReference type="PROSITE" id="PS51462">
    <property type="entry name" value="NUDIX"/>
    <property type="match status" value="1"/>
</dbReference>
<gene>
    <name evidence="5" type="ORF">B7692_05000</name>
</gene>
<dbReference type="SMART" id="SM01118">
    <property type="entry name" value="CYTH"/>
    <property type="match status" value="1"/>
</dbReference>
<dbReference type="AlphaFoldDB" id="A0A1X1L6V6"/>
<dbReference type="PANTHER" id="PTHR43736">
    <property type="entry name" value="ADP-RIBOSE PYROPHOSPHATASE"/>
    <property type="match status" value="1"/>
</dbReference>
<comment type="similarity">
    <text evidence="1">Belongs to the Nudix hydrolase family.</text>
</comment>
<keyword evidence="2" id="KW-0378">Hydrolase</keyword>
<dbReference type="PROSITE" id="PS00893">
    <property type="entry name" value="NUDIX_BOX"/>
    <property type="match status" value="1"/>
</dbReference>
<evidence type="ECO:0000313" key="6">
    <source>
        <dbReference type="Proteomes" id="UP000193206"/>
    </source>
</evidence>
<dbReference type="InterPro" id="IPR000086">
    <property type="entry name" value="NUDIX_hydrolase_dom"/>
</dbReference>
<dbReference type="PANTHER" id="PTHR43736:SF1">
    <property type="entry name" value="DIHYDRONEOPTERIN TRIPHOSPHATE DIPHOSPHATASE"/>
    <property type="match status" value="1"/>
</dbReference>
<dbReference type="GO" id="GO:0016787">
    <property type="term" value="F:hydrolase activity"/>
    <property type="evidence" value="ECO:0007669"/>
    <property type="project" value="UniProtKB-KW"/>
</dbReference>
<dbReference type="Pfam" id="PF00293">
    <property type="entry name" value="NUDIX"/>
    <property type="match status" value="1"/>
</dbReference>
<dbReference type="SUPFAM" id="SSF55811">
    <property type="entry name" value="Nudix"/>
    <property type="match status" value="1"/>
</dbReference>
<evidence type="ECO:0000256" key="1">
    <source>
        <dbReference type="ARBA" id="ARBA00005582"/>
    </source>
</evidence>
<name>A0A1X1L6V6_STRMT</name>
<organism evidence="5 6">
    <name type="scientific">Streptococcus mitis</name>
    <dbReference type="NCBI Taxonomy" id="28037"/>
    <lineage>
        <taxon>Bacteria</taxon>
        <taxon>Bacillati</taxon>
        <taxon>Bacillota</taxon>
        <taxon>Bacilli</taxon>
        <taxon>Lactobacillales</taxon>
        <taxon>Streptococcaceae</taxon>
        <taxon>Streptococcus</taxon>
        <taxon>Streptococcus mitis group</taxon>
    </lineage>
</organism>
<evidence type="ECO:0000259" key="4">
    <source>
        <dbReference type="PROSITE" id="PS51707"/>
    </source>
</evidence>
<dbReference type="SUPFAM" id="SSF55154">
    <property type="entry name" value="CYTH-like phosphatases"/>
    <property type="match status" value="1"/>
</dbReference>
<feature type="domain" description="CYTH" evidence="4">
    <location>
        <begin position="2"/>
        <end position="186"/>
    </location>
</feature>
<dbReference type="InterPro" id="IPR023577">
    <property type="entry name" value="CYTH_domain"/>
</dbReference>
<sequence length="348" mass="40026">MSVEVEKKYLLTSDEYYTLSKSHFEGAIIQEQLNYYFDSLDFSLLKRGITLRIREKANNLILTIKRKISINDVIESEENDFLISRIEFMEAVLRGEFPKKVEQKLNVLIPKKKIFYLGLLKTQRLIKEKDSILYCLDRNTYFDKQDFELEIEGTRESLQKVSIDIPEKKFNRVGKYSRFISELLKGNGNSLIKIQVSAIILNEDKDEVCLIKKNAPTSSVHNIWIPPGGHVDIGEDLLKAVKRETIEETGLEVEILALSSVVSFQIQKASQAICFFYLVEAKNCGEITMLEPGMDCKWFNLADVISGNITNLTDYHKLIISNSKNTNTLYLDLEKKGLDYKILNSKIL</sequence>
<dbReference type="RefSeq" id="WP_084930096.1">
    <property type="nucleotide sequence ID" value="NZ_NCVN01000018.1"/>
</dbReference>
<dbReference type="Gene3D" id="2.40.320.10">
    <property type="entry name" value="Hypothetical Protein Pfu-838710-001"/>
    <property type="match status" value="1"/>
</dbReference>
<dbReference type="Gene3D" id="3.90.79.10">
    <property type="entry name" value="Nucleoside Triphosphate Pyrophosphohydrolase"/>
    <property type="match status" value="1"/>
</dbReference>
<reference evidence="5 6" key="1">
    <citation type="journal article" date="2016" name="Eur. J. Clin. Microbiol. Infect. Dis.">
        <title>Whole genome sequencing as a tool for phylogenetic analysis of clinical strains of Mitis group streptococci.</title>
        <authorList>
            <person name="Rasmussen L.H."/>
            <person name="Dargis R."/>
            <person name="Hojholt K."/>
            <person name="Christensen J.J."/>
            <person name="Skovgaard O."/>
            <person name="Justesen U.S."/>
            <person name="Rosenvinge F.S."/>
            <person name="Moser C."/>
            <person name="Lukjancenko O."/>
            <person name="Rasmussen S."/>
            <person name="Nielsen X.C."/>
        </authorList>
    </citation>
    <scope>NUCLEOTIDE SEQUENCE [LARGE SCALE GENOMIC DNA]</scope>
    <source>
        <strain evidence="5 6">B_009152_10</strain>
    </source>
</reference>
<evidence type="ECO:0000313" key="5">
    <source>
        <dbReference type="EMBL" id="ORP07446.1"/>
    </source>
</evidence>
<dbReference type="InterPro" id="IPR015797">
    <property type="entry name" value="NUDIX_hydrolase-like_dom_sf"/>
</dbReference>
<evidence type="ECO:0008006" key="7">
    <source>
        <dbReference type="Google" id="ProtNLM"/>
    </source>
</evidence>
<feature type="domain" description="Nudix hydrolase" evidence="3">
    <location>
        <begin position="191"/>
        <end position="326"/>
    </location>
</feature>
<comment type="caution">
    <text evidence="5">The sequence shown here is derived from an EMBL/GenBank/DDBJ whole genome shotgun (WGS) entry which is preliminary data.</text>
</comment>
<evidence type="ECO:0000259" key="3">
    <source>
        <dbReference type="PROSITE" id="PS51462"/>
    </source>
</evidence>
<evidence type="ECO:0000256" key="2">
    <source>
        <dbReference type="ARBA" id="ARBA00022801"/>
    </source>
</evidence>
<dbReference type="EMBL" id="NCVN01000018">
    <property type="protein sequence ID" value="ORP07446.1"/>
    <property type="molecule type" value="Genomic_DNA"/>
</dbReference>
<protein>
    <recommendedName>
        <fullName evidence="7">Nudix hydrolase domain-containing protein</fullName>
    </recommendedName>
</protein>